<evidence type="ECO:0000313" key="2">
    <source>
        <dbReference type="EMBL" id="GAA1705651.1"/>
    </source>
</evidence>
<dbReference type="Proteomes" id="UP001500618">
    <property type="component" value="Unassembled WGS sequence"/>
</dbReference>
<gene>
    <name evidence="2" type="ORF">GCM10009765_63710</name>
</gene>
<dbReference type="RefSeq" id="WP_163572668.1">
    <property type="nucleotide sequence ID" value="NZ_BAAANY010000031.1"/>
</dbReference>
<keyword evidence="3" id="KW-1185">Reference proteome</keyword>
<dbReference type="EMBL" id="BAAANY010000031">
    <property type="protein sequence ID" value="GAA1705651.1"/>
    <property type="molecule type" value="Genomic_DNA"/>
</dbReference>
<feature type="compositionally biased region" description="Basic and acidic residues" evidence="1">
    <location>
        <begin position="1"/>
        <end position="16"/>
    </location>
</feature>
<evidence type="ECO:0000256" key="1">
    <source>
        <dbReference type="SAM" id="MobiDB-lite"/>
    </source>
</evidence>
<feature type="region of interest" description="Disordered" evidence="1">
    <location>
        <begin position="1"/>
        <end position="21"/>
    </location>
</feature>
<reference evidence="3" key="1">
    <citation type="journal article" date="2019" name="Int. J. Syst. Evol. Microbiol.">
        <title>The Global Catalogue of Microorganisms (GCM) 10K type strain sequencing project: providing services to taxonomists for standard genome sequencing and annotation.</title>
        <authorList>
            <consortium name="The Broad Institute Genomics Platform"/>
            <consortium name="The Broad Institute Genome Sequencing Center for Infectious Disease"/>
            <person name="Wu L."/>
            <person name="Ma J."/>
        </authorList>
    </citation>
    <scope>NUCLEOTIDE SEQUENCE [LARGE SCALE GENOMIC DNA]</scope>
    <source>
        <strain evidence="3">JCM 14718</strain>
    </source>
</reference>
<proteinExistence type="predicted"/>
<sequence>MAARREYDEGMPDHESPAQAANDTVSCRGCGHQAPLPALGWSHDTEFGWLCEACVRVNLRNIEAKLDTEWW</sequence>
<comment type="caution">
    <text evidence="2">The sequence shown here is derived from an EMBL/GenBank/DDBJ whole genome shotgun (WGS) entry which is preliminary data.</text>
</comment>
<organism evidence="2 3">
    <name type="scientific">Fodinicola feengrottensis</name>
    <dbReference type="NCBI Taxonomy" id="435914"/>
    <lineage>
        <taxon>Bacteria</taxon>
        <taxon>Bacillati</taxon>
        <taxon>Actinomycetota</taxon>
        <taxon>Actinomycetes</taxon>
        <taxon>Mycobacteriales</taxon>
        <taxon>Fodinicola</taxon>
    </lineage>
</organism>
<protein>
    <submittedName>
        <fullName evidence="2">Uncharacterized protein</fullName>
    </submittedName>
</protein>
<name>A0ABN2IIC8_9ACTN</name>
<accession>A0ABN2IIC8</accession>
<evidence type="ECO:0000313" key="3">
    <source>
        <dbReference type="Proteomes" id="UP001500618"/>
    </source>
</evidence>